<proteinExistence type="predicted"/>
<reference evidence="2" key="1">
    <citation type="journal article" date="2021" name="ISME J.">
        <title>Genomic evolution of the class Acidithiobacillia: deep-branching Proteobacteria living in extreme acidic conditions.</title>
        <authorList>
            <person name="Moya-Beltran A."/>
            <person name="Beard S."/>
            <person name="Rojas-Villalobos C."/>
            <person name="Issotta F."/>
            <person name="Gallardo Y."/>
            <person name="Ulloa R."/>
            <person name="Giaveno A."/>
            <person name="Degli Esposti M."/>
            <person name="Johnson D.B."/>
            <person name="Quatrini R."/>
        </authorList>
    </citation>
    <scope>NUCLEOTIDE SEQUENCE</scope>
    <source>
        <strain evidence="2">VAN18-1</strain>
    </source>
</reference>
<comment type="caution">
    <text evidence="2">The sequence shown here is derived from an EMBL/GenBank/DDBJ whole genome shotgun (WGS) entry which is preliminary data.</text>
</comment>
<evidence type="ECO:0000313" key="2">
    <source>
        <dbReference type="EMBL" id="MBU2788632.1"/>
    </source>
</evidence>
<dbReference type="Proteomes" id="UP001197378">
    <property type="component" value="Unassembled WGS sequence"/>
</dbReference>
<protein>
    <submittedName>
        <fullName evidence="2">Uncharacterized protein</fullName>
    </submittedName>
</protein>
<evidence type="ECO:0000256" key="1">
    <source>
        <dbReference type="SAM" id="Phobius"/>
    </source>
</evidence>
<name>A0AAE3CK90_9PROT</name>
<keyword evidence="3" id="KW-1185">Reference proteome</keyword>
<feature type="transmembrane region" description="Helical" evidence="1">
    <location>
        <begin position="59"/>
        <end position="77"/>
    </location>
</feature>
<sequence length="85" mass="9614">MWHSTAEHWHHAAYARHFAHAGSIDHGSWLGHTIVSAIIHGLIYGAIFRLFRGMSLTEVLVIAVFGLLIVGGGYWWWNSRMDMNA</sequence>
<keyword evidence="1" id="KW-0472">Membrane</keyword>
<keyword evidence="1" id="KW-1133">Transmembrane helix</keyword>
<gene>
    <name evidence="2" type="ORF">HFQ13_10560</name>
</gene>
<organism evidence="2 3">
    <name type="scientific">Igneacidithiobacillus copahuensis</name>
    <dbReference type="NCBI Taxonomy" id="2724909"/>
    <lineage>
        <taxon>Bacteria</taxon>
        <taxon>Pseudomonadati</taxon>
        <taxon>Pseudomonadota</taxon>
        <taxon>Acidithiobacillia</taxon>
        <taxon>Acidithiobacillales</taxon>
        <taxon>Acidithiobacillaceae</taxon>
        <taxon>Igneacidithiobacillus</taxon>
    </lineage>
</organism>
<evidence type="ECO:0000313" key="3">
    <source>
        <dbReference type="Proteomes" id="UP001197378"/>
    </source>
</evidence>
<dbReference type="EMBL" id="JAAXYO010000154">
    <property type="protein sequence ID" value="MBU2788632.1"/>
    <property type="molecule type" value="Genomic_DNA"/>
</dbReference>
<keyword evidence="1" id="KW-0812">Transmembrane</keyword>
<dbReference type="AlphaFoldDB" id="A0AAE3CK90"/>
<accession>A0AAE3CK90</accession>
<dbReference type="RefSeq" id="WP_215885687.1">
    <property type="nucleotide sequence ID" value="NZ_JAAXYO010000154.1"/>
</dbReference>
<feature type="transmembrane region" description="Helical" evidence="1">
    <location>
        <begin position="29"/>
        <end position="47"/>
    </location>
</feature>